<evidence type="ECO:0000256" key="1">
    <source>
        <dbReference type="ARBA" id="ARBA00009481"/>
    </source>
</evidence>
<evidence type="ECO:0000256" key="3">
    <source>
        <dbReference type="ARBA" id="ARBA00022679"/>
    </source>
</evidence>
<gene>
    <name evidence="6" type="ORF">HMPREF9441_01381</name>
</gene>
<dbReference type="CDD" id="cd03801">
    <property type="entry name" value="GT4_PimA-like"/>
    <property type="match status" value="1"/>
</dbReference>
<feature type="domain" description="Glycosyltransferase subfamily 4-like N-terminal" evidence="5">
    <location>
        <begin position="55"/>
        <end position="160"/>
    </location>
</feature>
<dbReference type="Pfam" id="PF00534">
    <property type="entry name" value="Glycos_transf_1"/>
    <property type="match status" value="1"/>
</dbReference>
<dbReference type="OrthoDB" id="7560678at2"/>
<dbReference type="Pfam" id="PF13439">
    <property type="entry name" value="Glyco_transf_4"/>
    <property type="match status" value="1"/>
</dbReference>
<keyword evidence="7" id="KW-1185">Reference proteome</keyword>
<dbReference type="InterPro" id="IPR001296">
    <property type="entry name" value="Glyco_trans_1"/>
</dbReference>
<reference evidence="6 7" key="1">
    <citation type="submission" date="2011-03" db="EMBL/GenBank/DDBJ databases">
        <authorList>
            <person name="Weinstock G."/>
            <person name="Sodergren E."/>
            <person name="Clifton S."/>
            <person name="Fulton L."/>
            <person name="Fulton B."/>
            <person name="Courtney L."/>
            <person name="Fronick C."/>
            <person name="Harrison M."/>
            <person name="Strong C."/>
            <person name="Farmer C."/>
            <person name="Delahaunty K."/>
            <person name="Markovic C."/>
            <person name="Hall O."/>
            <person name="Minx P."/>
            <person name="Tomlinson C."/>
            <person name="Mitreva M."/>
            <person name="Hou S."/>
            <person name="Chen J."/>
            <person name="Wollam A."/>
            <person name="Pepin K.H."/>
            <person name="Johnson M."/>
            <person name="Bhonagiri V."/>
            <person name="Zhang X."/>
            <person name="Suruliraj S."/>
            <person name="Warren W."/>
            <person name="Chinwalla A."/>
            <person name="Mardis E.R."/>
            <person name="Wilson R.K."/>
        </authorList>
    </citation>
    <scope>NUCLEOTIDE SEQUENCE [LARGE SCALE GENOMIC DNA]</scope>
    <source>
        <strain evidence="6 7">YIT 11840</strain>
    </source>
</reference>
<dbReference type="Gene3D" id="3.40.50.2000">
    <property type="entry name" value="Glycogen Phosphorylase B"/>
    <property type="match status" value="2"/>
</dbReference>
<dbReference type="STRING" id="762968.HMPREF9441_01381"/>
<dbReference type="SUPFAM" id="SSF53756">
    <property type="entry name" value="UDP-Glycosyltransferase/glycogen phosphorylase"/>
    <property type="match status" value="1"/>
</dbReference>
<dbReference type="EMBL" id="AFFY01000020">
    <property type="protein sequence ID" value="EHH00663.1"/>
    <property type="molecule type" value="Genomic_DNA"/>
</dbReference>
<sequence>MVRILMCSSSLKVKGGMVSVVKNYLNYPHWEGVKIKYVPTHIEANKFVLMAYFAVACIRILWLALCERPDVAHLHVAERGSFYRKAFLLRALRRLGIRVILHHHGAEFERFYNSLSPKGKQYVNKILRMADLNIVLSRRLVSMITDKAPKAKVQVLYNAVYAPPANPYDIKADNVLFLGRLGHRKGVYDLLEAIRRTDKDLPEGVKFLLCGDGEAEEVSRKAKALGIEHRIAHVGWSDGKQKEDFMKQSMINVLPSYNEGLPMAILETMAQGIPNISTSIASIPEVLHDGKNAFLIRPGDVDALCRCLLKLVGDEDLRMAFSRKSYGLIKEAFSLDANIHKLKELYADMKDNAQ</sequence>
<proteinExistence type="inferred from homology"/>
<dbReference type="GO" id="GO:0016757">
    <property type="term" value="F:glycosyltransferase activity"/>
    <property type="evidence" value="ECO:0007669"/>
    <property type="project" value="UniProtKB-KW"/>
</dbReference>
<evidence type="ECO:0000259" key="5">
    <source>
        <dbReference type="Pfam" id="PF13439"/>
    </source>
</evidence>
<feature type="domain" description="Glycosyl transferase family 1" evidence="4">
    <location>
        <begin position="174"/>
        <end position="325"/>
    </location>
</feature>
<dbReference type="InterPro" id="IPR028098">
    <property type="entry name" value="Glyco_trans_4-like_N"/>
</dbReference>
<dbReference type="GeneID" id="93556953"/>
<evidence type="ECO:0000256" key="2">
    <source>
        <dbReference type="ARBA" id="ARBA00022676"/>
    </source>
</evidence>
<comment type="similarity">
    <text evidence="1">Belongs to the glycosyltransferase group 1 family. Glycosyltransferase 4 subfamily.</text>
</comment>
<evidence type="ECO:0000259" key="4">
    <source>
        <dbReference type="Pfam" id="PF00534"/>
    </source>
</evidence>
<dbReference type="HOGENOM" id="CLU_009583_14_0_10"/>
<protein>
    <submittedName>
        <fullName evidence="6">Glycosyltransferase, group 1 family protein</fullName>
    </submittedName>
</protein>
<dbReference type="PANTHER" id="PTHR12526">
    <property type="entry name" value="GLYCOSYLTRANSFERASE"/>
    <property type="match status" value="1"/>
</dbReference>
<comment type="caution">
    <text evidence="6">The sequence shown here is derived from an EMBL/GenBank/DDBJ whole genome shotgun (WGS) entry which is preliminary data.</text>
</comment>
<keyword evidence="3 6" id="KW-0808">Transferase</keyword>
<evidence type="ECO:0000313" key="6">
    <source>
        <dbReference type="EMBL" id="EHH00663.1"/>
    </source>
</evidence>
<dbReference type="AlphaFoldDB" id="G5SPU7"/>
<dbReference type="PANTHER" id="PTHR12526:SF640">
    <property type="entry name" value="COLANIC ACID BIOSYNTHESIS GLYCOSYLTRANSFERASE WCAL-RELATED"/>
    <property type="match status" value="1"/>
</dbReference>
<accession>G5SPU7</accession>
<evidence type="ECO:0000313" key="7">
    <source>
        <dbReference type="Proteomes" id="UP000003598"/>
    </source>
</evidence>
<organism evidence="6 7">
    <name type="scientific">Paraprevotella clara YIT 11840</name>
    <dbReference type="NCBI Taxonomy" id="762968"/>
    <lineage>
        <taxon>Bacteria</taxon>
        <taxon>Pseudomonadati</taxon>
        <taxon>Bacteroidota</taxon>
        <taxon>Bacteroidia</taxon>
        <taxon>Bacteroidales</taxon>
        <taxon>Prevotellaceae</taxon>
        <taxon>Paraprevotella</taxon>
    </lineage>
</organism>
<dbReference type="Proteomes" id="UP000003598">
    <property type="component" value="Unassembled WGS sequence"/>
</dbReference>
<dbReference type="PATRIC" id="fig|762968.3.peg.1233"/>
<dbReference type="eggNOG" id="COG0438">
    <property type="taxonomic scope" value="Bacteria"/>
</dbReference>
<keyword evidence="2" id="KW-0328">Glycosyltransferase</keyword>
<name>G5SPU7_9BACT</name>
<dbReference type="RefSeq" id="WP_008619103.1">
    <property type="nucleotide sequence ID" value="NZ_JH376595.1"/>
</dbReference>